<comment type="similarity">
    <text evidence="2">Belongs to the SusD family.</text>
</comment>
<feature type="domain" description="SusD-like N-terminal" evidence="8">
    <location>
        <begin position="24"/>
        <end position="227"/>
    </location>
</feature>
<evidence type="ECO:0000313" key="10">
    <source>
        <dbReference type="Proteomes" id="UP001162741"/>
    </source>
</evidence>
<evidence type="ECO:0000259" key="7">
    <source>
        <dbReference type="Pfam" id="PF07980"/>
    </source>
</evidence>
<feature type="chain" id="PRO_5045229063" evidence="6">
    <location>
        <begin position="21"/>
        <end position="469"/>
    </location>
</feature>
<evidence type="ECO:0000256" key="3">
    <source>
        <dbReference type="ARBA" id="ARBA00022729"/>
    </source>
</evidence>
<name>A0ABY6J7T6_9BACT</name>
<protein>
    <submittedName>
        <fullName evidence="9">RagB/SusD family nutrient uptake outer membrane protein</fullName>
    </submittedName>
</protein>
<dbReference type="Pfam" id="PF07980">
    <property type="entry name" value="SusD_RagB"/>
    <property type="match status" value="1"/>
</dbReference>
<dbReference type="InterPro" id="IPR019734">
    <property type="entry name" value="TPR_rpt"/>
</dbReference>
<dbReference type="RefSeq" id="WP_264283432.1">
    <property type="nucleotide sequence ID" value="NZ_CP107006.1"/>
</dbReference>
<dbReference type="Gene3D" id="1.25.40.390">
    <property type="match status" value="2"/>
</dbReference>
<dbReference type="PROSITE" id="PS51257">
    <property type="entry name" value="PROKAR_LIPOPROTEIN"/>
    <property type="match status" value="1"/>
</dbReference>
<keyword evidence="3 6" id="KW-0732">Signal</keyword>
<comment type="subcellular location">
    <subcellularLocation>
        <location evidence="1">Cell outer membrane</location>
    </subcellularLocation>
</comment>
<dbReference type="SMART" id="SM00028">
    <property type="entry name" value="TPR"/>
    <property type="match status" value="2"/>
</dbReference>
<evidence type="ECO:0000256" key="2">
    <source>
        <dbReference type="ARBA" id="ARBA00006275"/>
    </source>
</evidence>
<evidence type="ECO:0000256" key="4">
    <source>
        <dbReference type="ARBA" id="ARBA00023136"/>
    </source>
</evidence>
<evidence type="ECO:0000256" key="5">
    <source>
        <dbReference type="ARBA" id="ARBA00023237"/>
    </source>
</evidence>
<evidence type="ECO:0000256" key="6">
    <source>
        <dbReference type="SAM" id="SignalP"/>
    </source>
</evidence>
<keyword evidence="4" id="KW-0472">Membrane</keyword>
<dbReference type="Pfam" id="PF14322">
    <property type="entry name" value="SusD-like_3"/>
    <property type="match status" value="1"/>
</dbReference>
<gene>
    <name evidence="9" type="ORF">MKQ68_11595</name>
</gene>
<dbReference type="SUPFAM" id="SSF48452">
    <property type="entry name" value="TPR-like"/>
    <property type="match status" value="1"/>
</dbReference>
<evidence type="ECO:0000313" key="9">
    <source>
        <dbReference type="EMBL" id="UYQ95745.1"/>
    </source>
</evidence>
<reference evidence="9" key="1">
    <citation type="submission" date="2022-10" db="EMBL/GenBank/DDBJ databases">
        <title>Chitinophaga sp. nov., isolated from soil.</title>
        <authorList>
            <person name="Jeon C.O."/>
        </authorList>
    </citation>
    <scope>NUCLEOTIDE SEQUENCE</scope>
    <source>
        <strain evidence="9">R8</strain>
    </source>
</reference>
<dbReference type="EMBL" id="CP107006">
    <property type="protein sequence ID" value="UYQ95745.1"/>
    <property type="molecule type" value="Genomic_DNA"/>
</dbReference>
<accession>A0ABY6J7T6</accession>
<dbReference type="InterPro" id="IPR011990">
    <property type="entry name" value="TPR-like_helical_dom_sf"/>
</dbReference>
<proteinExistence type="inferred from homology"/>
<keyword evidence="5" id="KW-0998">Cell outer membrane</keyword>
<dbReference type="Proteomes" id="UP001162741">
    <property type="component" value="Chromosome"/>
</dbReference>
<evidence type="ECO:0000256" key="1">
    <source>
        <dbReference type="ARBA" id="ARBA00004442"/>
    </source>
</evidence>
<sequence length="469" mass="52827">MKCKFTVFIPFVLLFATVLSSCNDYLDVVPKGRKIPKTLADFEALMRDEYTNQRFPIAQATLLLNDYYERQENLNYSQLSRINYMWEEGTSRINFNNTSEGTYYTGYAAISTFNLLVQYVPTATEATEQQRKTLVAQAKLARAMHYFVLVNYYADTYEAANAGSKLSVPLIESADISAPHKQVTIQEMYDYILLNITEALPDLPADGATVVHATVAAAHAFRARVYLQMGNYPEALQAADMALAENDQLFDWTAYYESYKDLIEQPGLYPSLPSPKGYDYVENYIFGHGEVAFASSENDVRVDRAGRFEPGDASFAARWKLRTLGNETYYQSITAGRYNQGGITTAEVYLIKAECLARNNDLTGAMQALNAVRAKRILPQSYTALSAANTRDAINLIRRTKENEMLFTIVAFADMRRFNKDPQYARTLTKKADNVTLSLKPESHLWTMPFPLGAINNPGNGTIKQNVNQ</sequence>
<evidence type="ECO:0000259" key="8">
    <source>
        <dbReference type="Pfam" id="PF14322"/>
    </source>
</evidence>
<dbReference type="InterPro" id="IPR033985">
    <property type="entry name" value="SusD-like_N"/>
</dbReference>
<keyword evidence="10" id="KW-1185">Reference proteome</keyword>
<dbReference type="InterPro" id="IPR012944">
    <property type="entry name" value="SusD_RagB_dom"/>
</dbReference>
<organism evidence="9 10">
    <name type="scientific">Chitinophaga horti</name>
    <dbReference type="NCBI Taxonomy" id="2920382"/>
    <lineage>
        <taxon>Bacteria</taxon>
        <taxon>Pseudomonadati</taxon>
        <taxon>Bacteroidota</taxon>
        <taxon>Chitinophagia</taxon>
        <taxon>Chitinophagales</taxon>
        <taxon>Chitinophagaceae</taxon>
        <taxon>Chitinophaga</taxon>
    </lineage>
</organism>
<feature type="domain" description="RagB/SusD" evidence="7">
    <location>
        <begin position="345"/>
        <end position="457"/>
    </location>
</feature>
<feature type="signal peptide" evidence="6">
    <location>
        <begin position="1"/>
        <end position="20"/>
    </location>
</feature>